<feature type="compositionally biased region" description="Basic residues" evidence="1">
    <location>
        <begin position="160"/>
        <end position="174"/>
    </location>
</feature>
<feature type="compositionally biased region" description="Basic and acidic residues" evidence="1">
    <location>
        <begin position="190"/>
        <end position="201"/>
    </location>
</feature>
<feature type="region of interest" description="Disordered" evidence="1">
    <location>
        <begin position="1"/>
        <end position="219"/>
    </location>
</feature>
<proteinExistence type="predicted"/>
<feature type="region of interest" description="Disordered" evidence="1">
    <location>
        <begin position="280"/>
        <end position="315"/>
    </location>
</feature>
<feature type="compositionally biased region" description="Acidic residues" evidence="1">
    <location>
        <begin position="145"/>
        <end position="154"/>
    </location>
</feature>
<name>A0A0C9UQ95_SPHS4</name>
<feature type="domain" description="DUF6699" evidence="2">
    <location>
        <begin position="377"/>
        <end position="561"/>
    </location>
</feature>
<organism evidence="3 4">
    <name type="scientific">Sphaerobolus stellatus (strain SS14)</name>
    <dbReference type="NCBI Taxonomy" id="990650"/>
    <lineage>
        <taxon>Eukaryota</taxon>
        <taxon>Fungi</taxon>
        <taxon>Dikarya</taxon>
        <taxon>Basidiomycota</taxon>
        <taxon>Agaricomycotina</taxon>
        <taxon>Agaricomycetes</taxon>
        <taxon>Phallomycetidae</taxon>
        <taxon>Geastrales</taxon>
        <taxon>Sphaerobolaceae</taxon>
        <taxon>Sphaerobolus</taxon>
    </lineage>
</organism>
<dbReference type="AlphaFoldDB" id="A0A0C9UQ95"/>
<reference evidence="3 4" key="1">
    <citation type="submission" date="2014-06" db="EMBL/GenBank/DDBJ databases">
        <title>Evolutionary Origins and Diversification of the Mycorrhizal Mutualists.</title>
        <authorList>
            <consortium name="DOE Joint Genome Institute"/>
            <consortium name="Mycorrhizal Genomics Consortium"/>
            <person name="Kohler A."/>
            <person name="Kuo A."/>
            <person name="Nagy L.G."/>
            <person name="Floudas D."/>
            <person name="Copeland A."/>
            <person name="Barry K.W."/>
            <person name="Cichocki N."/>
            <person name="Veneault-Fourrey C."/>
            <person name="LaButti K."/>
            <person name="Lindquist E.A."/>
            <person name="Lipzen A."/>
            <person name="Lundell T."/>
            <person name="Morin E."/>
            <person name="Murat C."/>
            <person name="Riley R."/>
            <person name="Ohm R."/>
            <person name="Sun H."/>
            <person name="Tunlid A."/>
            <person name="Henrissat B."/>
            <person name="Grigoriev I.V."/>
            <person name="Hibbett D.S."/>
            <person name="Martin F."/>
        </authorList>
    </citation>
    <scope>NUCLEOTIDE SEQUENCE [LARGE SCALE GENOMIC DNA]</scope>
    <source>
        <strain evidence="3 4">SS14</strain>
    </source>
</reference>
<evidence type="ECO:0000259" key="2">
    <source>
        <dbReference type="Pfam" id="PF20415"/>
    </source>
</evidence>
<evidence type="ECO:0000256" key="1">
    <source>
        <dbReference type="SAM" id="MobiDB-lite"/>
    </source>
</evidence>
<dbReference type="EMBL" id="KN837333">
    <property type="protein sequence ID" value="KIJ27515.1"/>
    <property type="molecule type" value="Genomic_DNA"/>
</dbReference>
<dbReference type="InterPro" id="IPR046522">
    <property type="entry name" value="DUF6699"/>
</dbReference>
<evidence type="ECO:0000313" key="4">
    <source>
        <dbReference type="Proteomes" id="UP000054279"/>
    </source>
</evidence>
<protein>
    <recommendedName>
        <fullName evidence="2">DUF6699 domain-containing protein</fullName>
    </recommendedName>
</protein>
<accession>A0A0C9UQ95</accession>
<dbReference type="Pfam" id="PF20415">
    <property type="entry name" value="DUF6699"/>
    <property type="match status" value="1"/>
</dbReference>
<evidence type="ECO:0000313" key="3">
    <source>
        <dbReference type="EMBL" id="KIJ27515.1"/>
    </source>
</evidence>
<dbReference type="HOGENOM" id="CLU_439513_0_0_1"/>
<gene>
    <name evidence="3" type="ORF">M422DRAFT_55037</name>
</gene>
<dbReference type="Proteomes" id="UP000054279">
    <property type="component" value="Unassembled WGS sequence"/>
</dbReference>
<keyword evidence="4" id="KW-1185">Reference proteome</keyword>
<sequence>MPAGFSIPHLMDDPNVDLNPPDEVGRSPYQPGYDAHAWNGGSGGHSRSARSGRREGDTWGASAANDWDGGGAQPRRSHSRDRRAGTTRIGNLGGFAYEREPNNAAHFDTGRPRRQRAASTDEVLSHSFWSPGAAFGHTRATGWGNDDEEEEAGDYFEPRRSRRSKRHSTGHRRFRDPEEQAEYDNALNRNRNETEWSDNHPRGGPPGWDDSLGDERRGISGPASVIAFAEPAGDWGATGGHSGGVTWGAADGHSGGGAWGTMGAADWGAGEAQGWGNTAKDDGLPPLLGDDNGTGVSRSYKVKRSPERSSAGSSYTFVRSKASSGPIRVHDVPPSAFERSRSDSGPGFKNIVKSLIGNSSLHPFLRPPSLLHPTTFAWDVRRPPHPGRSGIRLGEAIAGIDEPATDPPRQHIQVIIQIPNLGGAYWTVDVSPKGGSALETPSIPFTFLGSPTSFGRSQLKRTKSRPGDNFSSYVRVSDVFFQVYKMLHKNARREDYEALLYQQQKQVSQAFYMRCHEIEGPDGRMLLHRPGPGTEEIDEEVQKRVDKGLKRIDFMDGKTRLAVAYASIRDEGLNLSYSLDFNLPVIRHDTDIRQSSRWEGLDAGKEPDTWIMRLGKNNERPL</sequence>
<dbReference type="OrthoDB" id="2783256at2759"/>